<sequence>MPSNLAPRRIQFSSCDACRRSRVACDASVSSSGGESSEPCTRCRSRHQPCTFKWLQDVKGGLSKRTQRRGRCRPASHSSSAAPSVQGGNSTDNPAETYSRQSSLAESGDTARQTIPAPVVAFSTPDITPPPNVQSPSSSPAVSQNTAGLSEVDYEWLQTLYRRGFEAVFGSWMGRHCCPFLFEQELLAHKYVSISDLCRHLDQAMAESAINDRNLADRGTHRQEDWKDQKSEASLRGAIAAFSARWLPISSPRTTEGFNFLAVTQGLWRQARRDMLRVIHRPSYRSMLSLFLFALTPIPSGISEDEEADGISGQACVHAALQQIQTLRARQRNLKFSGSKVSPLNVTPTMCAAPDSIGTTGFINAESTAYWAALTFDTSASLTLDCRPLLSSGLFGFEFEMPWRLVRTCSKVFRETSEHWRRENAEMTDDRANQIIASGASWKLLGWKLTAIFKEAVRDGHNESEVHRAFVAVVDSIREFNIIYRPQLEECHKRLQFLGQETKLRWFSLMLHYHLSILMLIDVIEAADRQDLHADIVEVINDAETTVMNTLAYGLHTTMVLKRDPDMDGLLGGATITVPIVSIDPYPHHVVAGVQLMRKAIDRDFGFGKIAQETYQSLLGTLERTLSHLPQCSKSVQAARAEFSTMGDNICDQV</sequence>
<evidence type="ECO:0000256" key="2">
    <source>
        <dbReference type="SAM" id="MobiDB-lite"/>
    </source>
</evidence>
<keyword evidence="1" id="KW-0539">Nucleus</keyword>
<protein>
    <recommendedName>
        <fullName evidence="3">Zn(2)-C6 fungal-type domain-containing protein</fullName>
    </recommendedName>
</protein>
<dbReference type="GO" id="GO:0008270">
    <property type="term" value="F:zinc ion binding"/>
    <property type="evidence" value="ECO:0007669"/>
    <property type="project" value="InterPro"/>
</dbReference>
<feature type="compositionally biased region" description="Low complexity" evidence="2">
    <location>
        <begin position="134"/>
        <end position="144"/>
    </location>
</feature>
<keyword evidence="5" id="KW-1185">Reference proteome</keyword>
<feature type="compositionally biased region" description="Basic residues" evidence="2">
    <location>
        <begin position="65"/>
        <end position="74"/>
    </location>
</feature>
<dbReference type="OrthoDB" id="5958943at2759"/>
<dbReference type="EMBL" id="NLAX01001033">
    <property type="protein sequence ID" value="PKS06827.1"/>
    <property type="molecule type" value="Genomic_DNA"/>
</dbReference>
<dbReference type="GO" id="GO:0000981">
    <property type="term" value="F:DNA-binding transcription factor activity, RNA polymerase II-specific"/>
    <property type="evidence" value="ECO:0007669"/>
    <property type="project" value="InterPro"/>
</dbReference>
<dbReference type="AlphaFoldDB" id="A0A2N3N328"/>
<reference evidence="4 5" key="1">
    <citation type="journal article" date="2017" name="G3 (Bethesda)">
        <title>First Draft Genome Sequence of the Pathogenic Fungus Lomentospora prolificans (Formerly Scedosporium prolificans).</title>
        <authorList>
            <person name="Luo R."/>
            <person name="Zimin A."/>
            <person name="Workman R."/>
            <person name="Fan Y."/>
            <person name="Pertea G."/>
            <person name="Grossman N."/>
            <person name="Wear M.P."/>
            <person name="Jia B."/>
            <person name="Miller H."/>
            <person name="Casadevall A."/>
            <person name="Timp W."/>
            <person name="Zhang S.X."/>
            <person name="Salzberg S.L."/>
        </authorList>
    </citation>
    <scope>NUCLEOTIDE SEQUENCE [LARGE SCALE GENOMIC DNA]</scope>
    <source>
        <strain evidence="4 5">JHH-5317</strain>
    </source>
</reference>
<evidence type="ECO:0000313" key="5">
    <source>
        <dbReference type="Proteomes" id="UP000233524"/>
    </source>
</evidence>
<dbReference type="InParanoid" id="A0A2N3N328"/>
<name>A0A2N3N328_9PEZI</name>
<feature type="compositionally biased region" description="Polar residues" evidence="2">
    <location>
        <begin position="86"/>
        <end position="113"/>
    </location>
</feature>
<accession>A0A2N3N328</accession>
<dbReference type="InterPro" id="IPR036864">
    <property type="entry name" value="Zn2-C6_fun-type_DNA-bd_sf"/>
</dbReference>
<organism evidence="4 5">
    <name type="scientific">Lomentospora prolificans</name>
    <dbReference type="NCBI Taxonomy" id="41688"/>
    <lineage>
        <taxon>Eukaryota</taxon>
        <taxon>Fungi</taxon>
        <taxon>Dikarya</taxon>
        <taxon>Ascomycota</taxon>
        <taxon>Pezizomycotina</taxon>
        <taxon>Sordariomycetes</taxon>
        <taxon>Hypocreomycetidae</taxon>
        <taxon>Microascales</taxon>
        <taxon>Microascaceae</taxon>
        <taxon>Lomentospora</taxon>
    </lineage>
</organism>
<dbReference type="Gene3D" id="4.10.240.10">
    <property type="entry name" value="Zn(2)-C6 fungal-type DNA-binding domain"/>
    <property type="match status" value="1"/>
</dbReference>
<comment type="caution">
    <text evidence="4">The sequence shown here is derived from an EMBL/GenBank/DDBJ whole genome shotgun (WGS) entry which is preliminary data.</text>
</comment>
<proteinExistence type="predicted"/>
<evidence type="ECO:0000259" key="3">
    <source>
        <dbReference type="PROSITE" id="PS50048"/>
    </source>
</evidence>
<dbReference type="InterPro" id="IPR001138">
    <property type="entry name" value="Zn2Cys6_DnaBD"/>
</dbReference>
<feature type="compositionally biased region" description="Low complexity" evidence="2">
    <location>
        <begin position="75"/>
        <end position="84"/>
    </location>
</feature>
<dbReference type="SUPFAM" id="SSF57701">
    <property type="entry name" value="Zn2/Cys6 DNA-binding domain"/>
    <property type="match status" value="1"/>
</dbReference>
<evidence type="ECO:0000256" key="1">
    <source>
        <dbReference type="ARBA" id="ARBA00023242"/>
    </source>
</evidence>
<feature type="domain" description="Zn(2)-C6 fungal-type" evidence="3">
    <location>
        <begin position="14"/>
        <end position="52"/>
    </location>
</feature>
<dbReference type="STRING" id="41688.A0A2N3N328"/>
<dbReference type="Proteomes" id="UP000233524">
    <property type="component" value="Unassembled WGS sequence"/>
</dbReference>
<feature type="region of interest" description="Disordered" evidence="2">
    <location>
        <begin position="61"/>
        <end position="144"/>
    </location>
</feature>
<dbReference type="VEuPathDB" id="FungiDB:jhhlp_006903"/>
<gene>
    <name evidence="4" type="ORF">jhhlp_006903</name>
</gene>
<evidence type="ECO:0000313" key="4">
    <source>
        <dbReference type="EMBL" id="PKS06827.1"/>
    </source>
</evidence>
<dbReference type="CDD" id="cd00067">
    <property type="entry name" value="GAL4"/>
    <property type="match status" value="1"/>
</dbReference>
<dbReference type="PROSITE" id="PS50048">
    <property type="entry name" value="ZN2_CY6_FUNGAL_2"/>
    <property type="match status" value="1"/>
</dbReference>